<proteinExistence type="inferred from homology"/>
<keyword evidence="7 13" id="KW-0479">Metal-binding</keyword>
<keyword evidence="6" id="KW-0812">Transmembrane</keyword>
<evidence type="ECO:0000256" key="13">
    <source>
        <dbReference type="RuleBase" id="RU000461"/>
    </source>
</evidence>
<evidence type="ECO:0000256" key="2">
    <source>
        <dbReference type="ARBA" id="ARBA00004370"/>
    </source>
</evidence>
<evidence type="ECO:0000256" key="6">
    <source>
        <dbReference type="ARBA" id="ARBA00022692"/>
    </source>
</evidence>
<evidence type="ECO:0000256" key="10">
    <source>
        <dbReference type="ARBA" id="ARBA00023004"/>
    </source>
</evidence>
<comment type="subcellular location">
    <subcellularLocation>
        <location evidence="2">Membrane</location>
    </subcellularLocation>
</comment>
<comment type="cofactor">
    <cofactor evidence="1">
        <name>heme</name>
        <dbReference type="ChEBI" id="CHEBI:30413"/>
    </cofactor>
</comment>
<dbReference type="PANTHER" id="PTHR24305:SF166">
    <property type="entry name" value="CYTOCHROME P450 12A4, MITOCHONDRIAL-RELATED"/>
    <property type="match status" value="1"/>
</dbReference>
<keyword evidence="9 13" id="KW-0560">Oxidoreductase</keyword>
<dbReference type="PRINTS" id="PR00385">
    <property type="entry name" value="P450"/>
</dbReference>
<organism evidence="14 15">
    <name type="scientific">Marasmius crinis-equi</name>
    <dbReference type="NCBI Taxonomy" id="585013"/>
    <lineage>
        <taxon>Eukaryota</taxon>
        <taxon>Fungi</taxon>
        <taxon>Dikarya</taxon>
        <taxon>Basidiomycota</taxon>
        <taxon>Agaricomycotina</taxon>
        <taxon>Agaricomycetes</taxon>
        <taxon>Agaricomycetidae</taxon>
        <taxon>Agaricales</taxon>
        <taxon>Marasmiineae</taxon>
        <taxon>Marasmiaceae</taxon>
        <taxon>Marasmius</taxon>
    </lineage>
</organism>
<evidence type="ECO:0008006" key="16">
    <source>
        <dbReference type="Google" id="ProtNLM"/>
    </source>
</evidence>
<evidence type="ECO:0000256" key="8">
    <source>
        <dbReference type="ARBA" id="ARBA00022989"/>
    </source>
</evidence>
<evidence type="ECO:0000313" key="14">
    <source>
        <dbReference type="EMBL" id="KAL0573544.1"/>
    </source>
</evidence>
<evidence type="ECO:0000256" key="11">
    <source>
        <dbReference type="ARBA" id="ARBA00023033"/>
    </source>
</evidence>
<evidence type="ECO:0000256" key="3">
    <source>
        <dbReference type="ARBA" id="ARBA00004721"/>
    </source>
</evidence>
<comment type="similarity">
    <text evidence="4 13">Belongs to the cytochrome P450 family.</text>
</comment>
<dbReference type="SUPFAM" id="SSF48264">
    <property type="entry name" value="Cytochrome P450"/>
    <property type="match status" value="1"/>
</dbReference>
<gene>
    <name evidence="14" type="ORF">V5O48_008411</name>
</gene>
<keyword evidence="11 13" id="KW-0503">Monooxygenase</keyword>
<dbReference type="PRINTS" id="PR00463">
    <property type="entry name" value="EP450I"/>
</dbReference>
<reference evidence="14 15" key="1">
    <citation type="submission" date="2024-02" db="EMBL/GenBank/DDBJ databases">
        <title>A draft genome for the cacao thread blight pathogen Marasmius crinis-equi.</title>
        <authorList>
            <person name="Cohen S.P."/>
            <person name="Baruah I.K."/>
            <person name="Amoako-Attah I."/>
            <person name="Bukari Y."/>
            <person name="Meinhardt L.W."/>
            <person name="Bailey B.A."/>
        </authorList>
    </citation>
    <scope>NUCLEOTIDE SEQUENCE [LARGE SCALE GENOMIC DNA]</scope>
    <source>
        <strain evidence="14 15">GH-76</strain>
    </source>
</reference>
<dbReference type="EMBL" id="JBAHYK010000492">
    <property type="protein sequence ID" value="KAL0573544.1"/>
    <property type="molecule type" value="Genomic_DNA"/>
</dbReference>
<evidence type="ECO:0000256" key="9">
    <source>
        <dbReference type="ARBA" id="ARBA00023002"/>
    </source>
</evidence>
<dbReference type="InterPro" id="IPR017972">
    <property type="entry name" value="Cyt_P450_CS"/>
</dbReference>
<sequence>MHGDGAHEDHKRHRRIMNPAFGLAEAKALVPVFSAAACSLSNKWKDLLLDSKDQSEVLSIPGWVSRATLDAIGHDLTSLPLNQAGFDYDFGAMDNQENRLASAYHNLLQVPRPSTHTSGHESDHIDDTSADIFAPPSDKQLISSAIVSALMPIRFMTWLFEHKSKSNPKLAHGRIMRETAREVAREVIARAEASKDTPNGQGARLKDVMSLLVKANTSPRNDKSKLSDEELVAQMLVMFIAGHETTANTLTWTLLELSRQPEIQTKLRREIHKKESEIAAEGRSETGFTAEDFESLPYLNAVVKECLRYHPVANRLIKIAFADDYLPLSEPIKTNKGVEINELPVPKGTKAWVSISAYNRNEALFGDDPHEFKPERWLEKVESGPRKGAANTVYANLMTFSGGPRSCIGWRFALLEFQAFLVELIGKFEFELTPEAGRIRRQAAGIMMIPTIEEEAEKGVQCPLRVRFARRDE</sequence>
<keyword evidence="12" id="KW-0472">Membrane</keyword>
<keyword evidence="10 13" id="KW-0408">Iron</keyword>
<evidence type="ECO:0000256" key="1">
    <source>
        <dbReference type="ARBA" id="ARBA00001971"/>
    </source>
</evidence>
<dbReference type="Proteomes" id="UP001465976">
    <property type="component" value="Unassembled WGS sequence"/>
</dbReference>
<dbReference type="Pfam" id="PF00067">
    <property type="entry name" value="p450"/>
    <property type="match status" value="1"/>
</dbReference>
<comment type="caution">
    <text evidence="14">The sequence shown here is derived from an EMBL/GenBank/DDBJ whole genome shotgun (WGS) entry which is preliminary data.</text>
</comment>
<name>A0ABR3FE47_9AGAR</name>
<dbReference type="InterPro" id="IPR002401">
    <property type="entry name" value="Cyt_P450_E_grp-I"/>
</dbReference>
<comment type="pathway">
    <text evidence="3">Secondary metabolite biosynthesis; terpenoid biosynthesis.</text>
</comment>
<evidence type="ECO:0000313" key="15">
    <source>
        <dbReference type="Proteomes" id="UP001465976"/>
    </source>
</evidence>
<keyword evidence="15" id="KW-1185">Reference proteome</keyword>
<dbReference type="InterPro" id="IPR050121">
    <property type="entry name" value="Cytochrome_P450_monoxygenase"/>
</dbReference>
<keyword evidence="8" id="KW-1133">Transmembrane helix</keyword>
<dbReference type="Gene3D" id="1.10.630.10">
    <property type="entry name" value="Cytochrome P450"/>
    <property type="match status" value="1"/>
</dbReference>
<evidence type="ECO:0000256" key="12">
    <source>
        <dbReference type="ARBA" id="ARBA00023136"/>
    </source>
</evidence>
<accession>A0ABR3FE47</accession>
<evidence type="ECO:0000256" key="4">
    <source>
        <dbReference type="ARBA" id="ARBA00010617"/>
    </source>
</evidence>
<evidence type="ECO:0000256" key="5">
    <source>
        <dbReference type="ARBA" id="ARBA00022617"/>
    </source>
</evidence>
<dbReference type="PANTHER" id="PTHR24305">
    <property type="entry name" value="CYTOCHROME P450"/>
    <property type="match status" value="1"/>
</dbReference>
<dbReference type="InterPro" id="IPR036396">
    <property type="entry name" value="Cyt_P450_sf"/>
</dbReference>
<dbReference type="PROSITE" id="PS00086">
    <property type="entry name" value="CYTOCHROME_P450"/>
    <property type="match status" value="1"/>
</dbReference>
<dbReference type="InterPro" id="IPR001128">
    <property type="entry name" value="Cyt_P450"/>
</dbReference>
<keyword evidence="5 13" id="KW-0349">Heme</keyword>
<evidence type="ECO:0000256" key="7">
    <source>
        <dbReference type="ARBA" id="ARBA00022723"/>
    </source>
</evidence>
<protein>
    <recommendedName>
        <fullName evidence="16">Cytochrome P450</fullName>
    </recommendedName>
</protein>